<dbReference type="Gene3D" id="3.40.50.140">
    <property type="match status" value="1"/>
</dbReference>
<dbReference type="PANTHER" id="PTHR11390">
    <property type="entry name" value="PROKARYOTIC DNA TOPOISOMERASE"/>
    <property type="match status" value="1"/>
</dbReference>
<reference evidence="18 19" key="1">
    <citation type="submission" date="2016-10" db="EMBL/GenBank/DDBJ databases">
        <authorList>
            <person name="Cai Z."/>
        </authorList>
    </citation>
    <scope>NUCLEOTIDE SEQUENCE [LARGE SCALE GENOMIC DNA]</scope>
</reference>
<dbReference type="CDD" id="cd00186">
    <property type="entry name" value="TOP1Ac"/>
    <property type="match status" value="1"/>
</dbReference>
<evidence type="ECO:0000256" key="11">
    <source>
        <dbReference type="PROSITE-ProRule" id="PRU00047"/>
    </source>
</evidence>
<feature type="compositionally biased region" description="Gly residues" evidence="13">
    <location>
        <begin position="642"/>
        <end position="667"/>
    </location>
</feature>
<dbReference type="GO" id="GO:0003917">
    <property type="term" value="F:DNA topoisomerase type I (single strand cut, ATP-independent) activity"/>
    <property type="evidence" value="ECO:0007669"/>
    <property type="project" value="UniProtKB-EC"/>
</dbReference>
<evidence type="ECO:0000256" key="2">
    <source>
        <dbReference type="ARBA" id="ARBA00001946"/>
    </source>
</evidence>
<dbReference type="InterPro" id="IPR003601">
    <property type="entry name" value="Topo_IA_2"/>
</dbReference>
<dbReference type="InterPro" id="IPR013497">
    <property type="entry name" value="Topo_IA_cen"/>
</dbReference>
<evidence type="ECO:0000256" key="3">
    <source>
        <dbReference type="ARBA" id="ARBA00009446"/>
    </source>
</evidence>
<dbReference type="PRINTS" id="PR00417">
    <property type="entry name" value="PRTPISMRASEI"/>
</dbReference>
<protein>
    <recommendedName>
        <fullName evidence="4 12">DNA topoisomerase</fullName>
        <ecNumber evidence="4 12">5.6.2.1</ecNumber>
    </recommendedName>
</protein>
<dbReference type="CDD" id="cd03362">
    <property type="entry name" value="TOPRIM_TopoIA_TopoIII"/>
    <property type="match status" value="1"/>
</dbReference>
<dbReference type="STRING" id="3088.A0A383WH43"/>
<dbReference type="Gene3D" id="4.10.60.10">
    <property type="entry name" value="Zinc finger, CCHC-type"/>
    <property type="match status" value="1"/>
</dbReference>
<organism evidence="18 19">
    <name type="scientific">Tetradesmus obliquus</name>
    <name type="common">Green alga</name>
    <name type="synonym">Acutodesmus obliquus</name>
    <dbReference type="NCBI Taxonomy" id="3088"/>
    <lineage>
        <taxon>Eukaryota</taxon>
        <taxon>Viridiplantae</taxon>
        <taxon>Chlorophyta</taxon>
        <taxon>core chlorophytes</taxon>
        <taxon>Chlorophyceae</taxon>
        <taxon>CS clade</taxon>
        <taxon>Sphaeropleales</taxon>
        <taxon>Scenedesmaceae</taxon>
        <taxon>Tetradesmus</taxon>
    </lineage>
</organism>
<dbReference type="InterPro" id="IPR006171">
    <property type="entry name" value="TOPRIM_dom"/>
</dbReference>
<evidence type="ECO:0000259" key="17">
    <source>
        <dbReference type="PROSITE" id="PS52039"/>
    </source>
</evidence>
<feature type="compositionally biased region" description="Basic residues" evidence="13">
    <location>
        <begin position="751"/>
        <end position="762"/>
    </location>
</feature>
<evidence type="ECO:0000256" key="10">
    <source>
        <dbReference type="ARBA" id="ARBA00023235"/>
    </source>
</evidence>
<dbReference type="GO" id="GO:0005634">
    <property type="term" value="C:nucleus"/>
    <property type="evidence" value="ECO:0007669"/>
    <property type="project" value="TreeGrafter"/>
</dbReference>
<dbReference type="InterPro" id="IPR001878">
    <property type="entry name" value="Znf_CCHC"/>
</dbReference>
<dbReference type="Gene3D" id="1.10.460.10">
    <property type="entry name" value="Topoisomerase I, domain 2"/>
    <property type="match status" value="1"/>
</dbReference>
<feature type="compositionally biased region" description="Gly residues" evidence="13">
    <location>
        <begin position="872"/>
        <end position="888"/>
    </location>
</feature>
<evidence type="ECO:0000256" key="8">
    <source>
        <dbReference type="ARBA" id="ARBA00023029"/>
    </source>
</evidence>
<dbReference type="SMART" id="SM00343">
    <property type="entry name" value="ZnF_C2HC"/>
    <property type="match status" value="1"/>
</dbReference>
<dbReference type="PROSITE" id="PS50880">
    <property type="entry name" value="TOPRIM"/>
    <property type="match status" value="1"/>
</dbReference>
<dbReference type="InterPro" id="IPR023406">
    <property type="entry name" value="Topo_IA_AS"/>
</dbReference>
<dbReference type="Pfam" id="PF01131">
    <property type="entry name" value="Topoisom_bac"/>
    <property type="match status" value="1"/>
</dbReference>
<dbReference type="GO" id="GO:0006310">
    <property type="term" value="P:DNA recombination"/>
    <property type="evidence" value="ECO:0007669"/>
    <property type="project" value="TreeGrafter"/>
</dbReference>
<dbReference type="PANTHER" id="PTHR11390:SF21">
    <property type="entry name" value="DNA TOPOISOMERASE 3-ALPHA"/>
    <property type="match status" value="1"/>
</dbReference>
<dbReference type="Pfam" id="PF01751">
    <property type="entry name" value="Toprim"/>
    <property type="match status" value="1"/>
</dbReference>
<evidence type="ECO:0000256" key="6">
    <source>
        <dbReference type="ARBA" id="ARBA00022771"/>
    </source>
</evidence>
<comment type="cofactor">
    <cofactor evidence="2">
        <name>Mg(2+)</name>
        <dbReference type="ChEBI" id="CHEBI:18420"/>
    </cofactor>
</comment>
<evidence type="ECO:0000313" key="19">
    <source>
        <dbReference type="Proteomes" id="UP000256970"/>
    </source>
</evidence>
<dbReference type="InterPro" id="IPR003602">
    <property type="entry name" value="Topo_IA_DNA-bd_dom"/>
</dbReference>
<dbReference type="SUPFAM" id="SSF57756">
    <property type="entry name" value="Retrovirus zinc finger-like domains"/>
    <property type="match status" value="1"/>
</dbReference>
<feature type="domain" description="Topo IA-type catalytic" evidence="17">
    <location>
        <begin position="166"/>
        <end position="620"/>
    </location>
</feature>
<dbReference type="InterPro" id="IPR013826">
    <property type="entry name" value="Topo_IA_cen_sub3"/>
</dbReference>
<dbReference type="GO" id="GO:0031422">
    <property type="term" value="C:RecQ family helicase-topoisomerase III complex"/>
    <property type="evidence" value="ECO:0007669"/>
    <property type="project" value="TreeGrafter"/>
</dbReference>
<feature type="domain" description="Toprim" evidence="15">
    <location>
        <begin position="4"/>
        <end position="148"/>
    </location>
</feature>
<comment type="catalytic activity">
    <reaction evidence="1 12">
        <text>ATP-independent breakage of single-stranded DNA, followed by passage and rejoining.</text>
        <dbReference type="EC" id="5.6.2.1"/>
    </reaction>
</comment>
<dbReference type="GO" id="GO:0006265">
    <property type="term" value="P:DNA topological change"/>
    <property type="evidence" value="ECO:0007669"/>
    <property type="project" value="InterPro"/>
</dbReference>
<dbReference type="GO" id="GO:0006281">
    <property type="term" value="P:DNA repair"/>
    <property type="evidence" value="ECO:0007669"/>
    <property type="project" value="TreeGrafter"/>
</dbReference>
<dbReference type="PROSITE" id="PS00396">
    <property type="entry name" value="TOPO_IA_1"/>
    <property type="match status" value="1"/>
</dbReference>
<evidence type="ECO:0000256" key="5">
    <source>
        <dbReference type="ARBA" id="ARBA00022723"/>
    </source>
</evidence>
<feature type="region of interest" description="Disordered" evidence="13">
    <location>
        <begin position="255"/>
        <end position="274"/>
    </location>
</feature>
<keyword evidence="6 11" id="KW-0863">Zinc-finger</keyword>
<dbReference type="InterPro" id="IPR034144">
    <property type="entry name" value="TOPRIM_TopoIII"/>
</dbReference>
<dbReference type="InterPro" id="IPR013825">
    <property type="entry name" value="Topo_IA_cen_sub2"/>
</dbReference>
<dbReference type="Gene3D" id="2.70.20.10">
    <property type="entry name" value="Topoisomerase I, domain 3"/>
    <property type="match status" value="1"/>
</dbReference>
<dbReference type="SMART" id="SM00436">
    <property type="entry name" value="TOP1Bc"/>
    <property type="match status" value="1"/>
</dbReference>
<feature type="domain" description="GRF-type" evidence="16">
    <location>
        <begin position="813"/>
        <end position="855"/>
    </location>
</feature>
<dbReference type="SMART" id="SM00493">
    <property type="entry name" value="TOPRIM"/>
    <property type="match status" value="1"/>
</dbReference>
<dbReference type="AlphaFoldDB" id="A0A383WH43"/>
<dbReference type="SUPFAM" id="SSF56712">
    <property type="entry name" value="Prokaryotic type I DNA topoisomerase"/>
    <property type="match status" value="1"/>
</dbReference>
<accession>A0A383WH43</accession>
<dbReference type="FunFam" id="1.10.290.10:FF:000003">
    <property type="entry name" value="DNA topoisomerase"/>
    <property type="match status" value="1"/>
</dbReference>
<dbReference type="PROSITE" id="PS50158">
    <property type="entry name" value="ZF_CCHC"/>
    <property type="match status" value="1"/>
</dbReference>
<evidence type="ECO:0000256" key="4">
    <source>
        <dbReference type="ARBA" id="ARBA00012891"/>
    </source>
</evidence>
<gene>
    <name evidence="18" type="ORF">BQ4739_LOCUS16974</name>
</gene>
<evidence type="ECO:0000313" key="18">
    <source>
        <dbReference type="EMBL" id="SZX76593.1"/>
    </source>
</evidence>
<dbReference type="Pfam" id="PF06839">
    <property type="entry name" value="Zn_ribbon_GRF"/>
    <property type="match status" value="1"/>
</dbReference>
<dbReference type="Proteomes" id="UP000256970">
    <property type="component" value="Unassembled WGS sequence"/>
</dbReference>
<feature type="compositionally biased region" description="Low complexity" evidence="13">
    <location>
        <begin position="668"/>
        <end position="725"/>
    </location>
</feature>
<evidence type="ECO:0000256" key="1">
    <source>
        <dbReference type="ARBA" id="ARBA00000213"/>
    </source>
</evidence>
<dbReference type="PROSITE" id="PS52039">
    <property type="entry name" value="TOPO_IA_2"/>
    <property type="match status" value="1"/>
</dbReference>
<dbReference type="InterPro" id="IPR000380">
    <property type="entry name" value="Topo_IA"/>
</dbReference>
<evidence type="ECO:0000256" key="12">
    <source>
        <dbReference type="RuleBase" id="RU362092"/>
    </source>
</evidence>
<feature type="compositionally biased region" description="Gly residues" evidence="13">
    <location>
        <begin position="765"/>
        <end position="777"/>
    </location>
</feature>
<keyword evidence="10 12" id="KW-0413">Isomerase</keyword>
<sequence>MPIKVLNVAEKPSVAKEVSRILSNGGARSRRGRSQYNPIWEFCYTINGQQCDMVFTSVAGHLMELEFAGQYKRWRGCSPLDLYTAPVVKDVPADKAPLKQNLQELARQCQWLVLWLDCDREGENISFEVINVCQAVNRNMRILRARFSALIPRELQRALQQLVAPNAADAAAVDARQEIDLRIGASFTRFQTLLLQDKFDWAGGGVEAERLILSYGPCQFPTLGIIVQRAWEIQSHIPEPFWYIAVSYRPDPAAAAAANEGQQQQGQPQRKPEQQLHCDFKWARDRLFDQGVATLLYEQCAEEPTATVMQVRGRATYKRAPVPLATLEMCKSASGILRISGERIMKLAEELYQGGWISYPRTETDAYDPGMDLRAIVSEHTGDGRWGAHAAAILAGSMWKPPRPGGHDDKAHPPIHPTRYSAGENDWSHDKRLLYEFVVRHFLASCSKDAVAFETTVTIDIAGEAFRTTGLMITERNWLDVFTWATWGGNAHLPHFVEGQTFLPSELALRQGATQPPPRLAERDLIAAMERYGIGTDATVAEHIQKQLERGYAEKDAALTFWPTNLGESLISSYRRMGLDNLWKPDLRGRIEQGISRIAAGLVTKDTILAQAINAFRTDFQLANTRTQLMLNEVARFFQRRGPGGAAPGGGGGGGGGPGGGQGGMQQGGMQPPQQQQPWQQQQSQQQQQPAWQQSQQQQQYNQQQQPWQQQPSPWPQQQQQQAQPRVMAVPPAPTQGGSAFDWGVKEAAKQRKQAGTKRSRSKAGAGGSGGGGGSSGGTRKPRATKASKASAAAAAAAAAAGPQYGSDNVPLCPGHHEPLRVGTSNTAKNPGRVFYKCGREEGQQCVTFAWADEFQGGGGAAAAAAGPSSRGAGGGSSRAAGGTGSTRGKGRGKATAGAGSRAGAAAAGGWQGAAAAAGGGWGGGGGGGGGFVSATGAPMNVCHKCQQPGHWASSCPNA</sequence>
<dbReference type="PROSITE" id="PS51999">
    <property type="entry name" value="ZF_GRF"/>
    <property type="match status" value="1"/>
</dbReference>
<evidence type="ECO:0000256" key="7">
    <source>
        <dbReference type="ARBA" id="ARBA00022833"/>
    </source>
</evidence>
<evidence type="ECO:0000259" key="14">
    <source>
        <dbReference type="PROSITE" id="PS50158"/>
    </source>
</evidence>
<dbReference type="Gene3D" id="1.10.290.10">
    <property type="entry name" value="Topoisomerase I, domain 4"/>
    <property type="match status" value="1"/>
</dbReference>
<dbReference type="EC" id="5.6.2.1" evidence="4 12"/>
<keyword evidence="19" id="KW-1185">Reference proteome</keyword>
<name>A0A383WH43_TETOB</name>
<feature type="region of interest" description="Disordered" evidence="13">
    <location>
        <begin position="859"/>
        <end position="898"/>
    </location>
</feature>
<dbReference type="FunFam" id="3.40.50.140:FF:000003">
    <property type="entry name" value="DNA topoisomerase"/>
    <property type="match status" value="1"/>
</dbReference>
<dbReference type="InterPro" id="IPR013824">
    <property type="entry name" value="Topo_IA_cen_sub1"/>
</dbReference>
<dbReference type="SMART" id="SM00437">
    <property type="entry name" value="TOP1Ac"/>
    <property type="match status" value="1"/>
</dbReference>
<dbReference type="GO" id="GO:0008270">
    <property type="term" value="F:zinc ion binding"/>
    <property type="evidence" value="ECO:0007669"/>
    <property type="project" value="UniProtKB-KW"/>
</dbReference>
<comment type="function">
    <text evidence="12">Introduces a single-strand break via transesterification at a target site in duplex DNA. Releases the supercoiling and torsional tension of DNA introduced during the DNA replication and transcription by transiently cleaving and rejoining one strand of the DNA duplex. The scissile phosphodiester is attacked by the catalytic tyrosine of the enzyme, resulting in the formation of a DNA-(5'-phosphotyrosyl)-enzyme intermediate and the expulsion of a 3'-OH DNA strand.</text>
</comment>
<feature type="compositionally biased region" description="Low complexity" evidence="13">
    <location>
        <begin position="862"/>
        <end position="871"/>
    </location>
</feature>
<keyword evidence="8 12" id="KW-0799">Topoisomerase</keyword>
<proteinExistence type="inferred from homology"/>
<dbReference type="GO" id="GO:0003677">
    <property type="term" value="F:DNA binding"/>
    <property type="evidence" value="ECO:0007669"/>
    <property type="project" value="UniProtKB-KW"/>
</dbReference>
<comment type="similarity">
    <text evidence="3 12">Belongs to the type IA topoisomerase family.</text>
</comment>
<dbReference type="InterPro" id="IPR010666">
    <property type="entry name" value="Znf_GRF"/>
</dbReference>
<dbReference type="Pfam" id="PF00098">
    <property type="entry name" value="zf-CCHC"/>
    <property type="match status" value="1"/>
</dbReference>
<keyword evidence="9 12" id="KW-0238">DNA-binding</keyword>
<feature type="region of interest" description="Disordered" evidence="13">
    <location>
        <begin position="640"/>
        <end position="790"/>
    </location>
</feature>
<keyword evidence="7" id="KW-0862">Zinc</keyword>
<evidence type="ECO:0000256" key="13">
    <source>
        <dbReference type="SAM" id="MobiDB-lite"/>
    </source>
</evidence>
<feature type="domain" description="CCHC-type" evidence="14">
    <location>
        <begin position="943"/>
        <end position="958"/>
    </location>
</feature>
<dbReference type="InterPro" id="IPR036875">
    <property type="entry name" value="Znf_CCHC_sf"/>
</dbReference>
<evidence type="ECO:0000259" key="16">
    <source>
        <dbReference type="PROSITE" id="PS51999"/>
    </source>
</evidence>
<evidence type="ECO:0000256" key="9">
    <source>
        <dbReference type="ARBA" id="ARBA00023125"/>
    </source>
</evidence>
<feature type="compositionally biased region" description="Low complexity" evidence="13">
    <location>
        <begin position="255"/>
        <end position="269"/>
    </location>
</feature>
<dbReference type="InterPro" id="IPR023405">
    <property type="entry name" value="Topo_IA_core_domain"/>
</dbReference>
<dbReference type="EMBL" id="FNXT01001262">
    <property type="protein sequence ID" value="SZX76593.1"/>
    <property type="molecule type" value="Genomic_DNA"/>
</dbReference>
<keyword evidence="5" id="KW-0479">Metal-binding</keyword>
<evidence type="ECO:0000259" key="15">
    <source>
        <dbReference type="PROSITE" id="PS50880"/>
    </source>
</evidence>